<evidence type="ECO:0000313" key="4">
    <source>
        <dbReference type="EMBL" id="KAJ7604736.1"/>
    </source>
</evidence>
<reference evidence="4" key="1">
    <citation type="submission" date="2023-03" db="EMBL/GenBank/DDBJ databases">
        <title>Massive genome expansion in bonnet fungi (Mycena s.s.) driven by repeated elements and novel gene families across ecological guilds.</title>
        <authorList>
            <consortium name="Lawrence Berkeley National Laboratory"/>
            <person name="Harder C.B."/>
            <person name="Miyauchi S."/>
            <person name="Viragh M."/>
            <person name="Kuo A."/>
            <person name="Thoen E."/>
            <person name="Andreopoulos B."/>
            <person name="Lu D."/>
            <person name="Skrede I."/>
            <person name="Drula E."/>
            <person name="Henrissat B."/>
            <person name="Morin E."/>
            <person name="Kohler A."/>
            <person name="Barry K."/>
            <person name="LaButti K."/>
            <person name="Morin E."/>
            <person name="Salamov A."/>
            <person name="Lipzen A."/>
            <person name="Mereny Z."/>
            <person name="Hegedus B."/>
            <person name="Baldrian P."/>
            <person name="Stursova M."/>
            <person name="Weitz H."/>
            <person name="Taylor A."/>
            <person name="Grigoriev I.V."/>
            <person name="Nagy L.G."/>
            <person name="Martin F."/>
            <person name="Kauserud H."/>
        </authorList>
    </citation>
    <scope>NUCLEOTIDE SEQUENCE</scope>
    <source>
        <strain evidence="4">9284</strain>
    </source>
</reference>
<dbReference type="Pfam" id="PF20151">
    <property type="entry name" value="DUF6533"/>
    <property type="match status" value="1"/>
</dbReference>
<organism evidence="4 5">
    <name type="scientific">Roridomyces roridus</name>
    <dbReference type="NCBI Taxonomy" id="1738132"/>
    <lineage>
        <taxon>Eukaryota</taxon>
        <taxon>Fungi</taxon>
        <taxon>Dikarya</taxon>
        <taxon>Basidiomycota</taxon>
        <taxon>Agaricomycotina</taxon>
        <taxon>Agaricomycetes</taxon>
        <taxon>Agaricomycetidae</taxon>
        <taxon>Agaricales</taxon>
        <taxon>Marasmiineae</taxon>
        <taxon>Mycenaceae</taxon>
        <taxon>Roridomyces</taxon>
    </lineage>
</organism>
<proteinExistence type="predicted"/>
<feature type="transmembrane region" description="Helical" evidence="2">
    <location>
        <begin position="249"/>
        <end position="269"/>
    </location>
</feature>
<keyword evidence="2" id="KW-0472">Membrane</keyword>
<name>A0AAD7F8C4_9AGAR</name>
<feature type="transmembrane region" description="Helical" evidence="2">
    <location>
        <begin position="223"/>
        <end position="243"/>
    </location>
</feature>
<feature type="transmembrane region" description="Helical" evidence="2">
    <location>
        <begin position="12"/>
        <end position="34"/>
    </location>
</feature>
<keyword evidence="2" id="KW-0812">Transmembrane</keyword>
<dbReference type="Proteomes" id="UP001221142">
    <property type="component" value="Unassembled WGS sequence"/>
</dbReference>
<feature type="region of interest" description="Disordered" evidence="1">
    <location>
        <begin position="293"/>
        <end position="323"/>
    </location>
</feature>
<feature type="compositionally biased region" description="Low complexity" evidence="1">
    <location>
        <begin position="308"/>
        <end position="323"/>
    </location>
</feature>
<evidence type="ECO:0000313" key="5">
    <source>
        <dbReference type="Proteomes" id="UP001221142"/>
    </source>
</evidence>
<feature type="compositionally biased region" description="Polar residues" evidence="1">
    <location>
        <begin position="293"/>
        <end position="307"/>
    </location>
</feature>
<dbReference type="EMBL" id="JARKIF010000093">
    <property type="protein sequence ID" value="KAJ7604736.1"/>
    <property type="molecule type" value="Genomic_DNA"/>
</dbReference>
<gene>
    <name evidence="4" type="ORF">FB45DRAFT_955400</name>
</gene>
<evidence type="ECO:0000256" key="1">
    <source>
        <dbReference type="SAM" id="MobiDB-lite"/>
    </source>
</evidence>
<evidence type="ECO:0000259" key="3">
    <source>
        <dbReference type="Pfam" id="PF20151"/>
    </source>
</evidence>
<protein>
    <recommendedName>
        <fullName evidence="3">DUF6533 domain-containing protein</fullName>
    </recommendedName>
</protein>
<sequence length="323" mass="36583">MSTLQSLIHELQVVLIHLTASHYCVVSSASLYVYDFFLTFPQEVEYFWNTPWTFVKGIFFWNRYSTFALLYGLVSLETNRKPTPTSCFALDVFEGLCAIANIAGAQVIMQRRVHALYGQHQVLKIVLHVLFILEILSVLGIEIANLVKNDDTALVQMIPLLSDPLTICSGAIPRFFIFFPVPYMIFDTILLSLVMYKAYLIQTEEPDKKWTSTRLMQIMFRDSVLYFACTFGVNLLNTLVWVLGPFELFTVGTAWAVTVPVMAANRLLFNMRSAYHEEPKTSELNVESIEFQTARRQGGTSSGLTGWSNSSGNEESNTQESSN</sequence>
<dbReference type="AlphaFoldDB" id="A0AAD7F8C4"/>
<accession>A0AAD7F8C4</accession>
<dbReference type="InterPro" id="IPR045340">
    <property type="entry name" value="DUF6533"/>
</dbReference>
<evidence type="ECO:0000256" key="2">
    <source>
        <dbReference type="SAM" id="Phobius"/>
    </source>
</evidence>
<feature type="transmembrane region" description="Helical" evidence="2">
    <location>
        <begin position="121"/>
        <end position="141"/>
    </location>
</feature>
<comment type="caution">
    <text evidence="4">The sequence shown here is derived from an EMBL/GenBank/DDBJ whole genome shotgun (WGS) entry which is preliminary data.</text>
</comment>
<keyword evidence="5" id="KW-1185">Reference proteome</keyword>
<feature type="transmembrane region" description="Helical" evidence="2">
    <location>
        <begin position="54"/>
        <end position="76"/>
    </location>
</feature>
<feature type="transmembrane region" description="Helical" evidence="2">
    <location>
        <begin position="183"/>
        <end position="202"/>
    </location>
</feature>
<feature type="domain" description="DUF6533" evidence="3">
    <location>
        <begin position="23"/>
        <end position="67"/>
    </location>
</feature>
<keyword evidence="2" id="KW-1133">Transmembrane helix</keyword>